<accession>A0A1I5UJ07</accession>
<dbReference type="Proteomes" id="UP000199031">
    <property type="component" value="Unassembled WGS sequence"/>
</dbReference>
<proteinExistence type="predicted"/>
<evidence type="ECO:0000256" key="1">
    <source>
        <dbReference type="SAM" id="MobiDB-lite"/>
    </source>
</evidence>
<name>A0A1I5UJ07_9BACT</name>
<gene>
    <name evidence="2" type="ORF">SAMN05444277_103327</name>
</gene>
<dbReference type="AlphaFoldDB" id="A0A1I5UJ07"/>
<keyword evidence="3" id="KW-1185">Reference proteome</keyword>
<dbReference type="EMBL" id="FOXQ01000003">
    <property type="protein sequence ID" value="SFP95273.1"/>
    <property type="molecule type" value="Genomic_DNA"/>
</dbReference>
<feature type="region of interest" description="Disordered" evidence="1">
    <location>
        <begin position="128"/>
        <end position="150"/>
    </location>
</feature>
<dbReference type="OrthoDB" id="5431540at2"/>
<dbReference type="RefSeq" id="WP_090657067.1">
    <property type="nucleotide sequence ID" value="NZ_FOXQ01000003.1"/>
</dbReference>
<reference evidence="2 3" key="1">
    <citation type="submission" date="2016-10" db="EMBL/GenBank/DDBJ databases">
        <authorList>
            <person name="de Groot N.N."/>
        </authorList>
    </citation>
    <scope>NUCLEOTIDE SEQUENCE [LARGE SCALE GENOMIC DNA]</scope>
    <source>
        <strain evidence="2 3">DSM 28286</strain>
    </source>
</reference>
<organism evidence="2 3">
    <name type="scientific">Parafilimonas terrae</name>
    <dbReference type="NCBI Taxonomy" id="1465490"/>
    <lineage>
        <taxon>Bacteria</taxon>
        <taxon>Pseudomonadati</taxon>
        <taxon>Bacteroidota</taxon>
        <taxon>Chitinophagia</taxon>
        <taxon>Chitinophagales</taxon>
        <taxon>Chitinophagaceae</taxon>
        <taxon>Parafilimonas</taxon>
    </lineage>
</organism>
<dbReference type="STRING" id="1465490.SAMN05444277_103327"/>
<protein>
    <recommendedName>
        <fullName evidence="4">DUF922 domain-containing protein</fullName>
    </recommendedName>
</protein>
<evidence type="ECO:0000313" key="2">
    <source>
        <dbReference type="EMBL" id="SFP95273.1"/>
    </source>
</evidence>
<dbReference type="InterPro" id="IPR010321">
    <property type="entry name" value="DUF922"/>
</dbReference>
<sequence>MALINFNRILTWADFPNSLPASKSEDARISVSWKLDADEFQRKGNAIVIGKFAVEIFLVPDNCGVVRSVVSGDRAVAEALLKHEQGHYDIIALGAREFHKKAAALSALTEQELNNKLDKLQEEMTKKADEADARYDVQTNHSRNKQKQQEWERLIAAEKQKPDGSVSNLP</sequence>
<dbReference type="Pfam" id="PF06037">
    <property type="entry name" value="DUF922"/>
    <property type="match status" value="1"/>
</dbReference>
<evidence type="ECO:0000313" key="3">
    <source>
        <dbReference type="Proteomes" id="UP000199031"/>
    </source>
</evidence>
<evidence type="ECO:0008006" key="4">
    <source>
        <dbReference type="Google" id="ProtNLM"/>
    </source>
</evidence>